<evidence type="ECO:0000313" key="2">
    <source>
        <dbReference type="EMBL" id="SHK79618.1"/>
    </source>
</evidence>
<organism evidence="2 3">
    <name type="scientific">Xylanibacter ruminicola</name>
    <name type="common">Prevotella ruminicola</name>
    <dbReference type="NCBI Taxonomy" id="839"/>
    <lineage>
        <taxon>Bacteria</taxon>
        <taxon>Pseudomonadati</taxon>
        <taxon>Bacteroidota</taxon>
        <taxon>Bacteroidia</taxon>
        <taxon>Bacteroidales</taxon>
        <taxon>Prevotellaceae</taxon>
        <taxon>Xylanibacter</taxon>
    </lineage>
</organism>
<dbReference type="Pfam" id="PF04542">
    <property type="entry name" value="Sigma70_r2"/>
    <property type="match status" value="1"/>
</dbReference>
<dbReference type="SUPFAM" id="SSF88946">
    <property type="entry name" value="Sigma2 domain of RNA polymerase sigma factors"/>
    <property type="match status" value="1"/>
</dbReference>
<dbReference type="AlphaFoldDB" id="A0A1M6VDV3"/>
<dbReference type="GO" id="GO:0006352">
    <property type="term" value="P:DNA-templated transcription initiation"/>
    <property type="evidence" value="ECO:0007669"/>
    <property type="project" value="InterPro"/>
</dbReference>
<dbReference type="OrthoDB" id="1072943at2"/>
<dbReference type="Proteomes" id="UP000184130">
    <property type="component" value="Unassembled WGS sequence"/>
</dbReference>
<evidence type="ECO:0000313" key="3">
    <source>
        <dbReference type="Proteomes" id="UP000184130"/>
    </source>
</evidence>
<proteinExistence type="predicted"/>
<sequence length="99" mass="11203">MKEDILTTDEGRKLLKAIQEKGTNCDEMKKLKLAMSGFTVSSARQHMNKGLAFGDLIDAGMEGLRRAVMKYDVNSDTNFYVYGAWEIHQAMIQAIKEKK</sequence>
<protein>
    <submittedName>
        <fullName evidence="2">RNA polymerase primary sigma factor</fullName>
    </submittedName>
</protein>
<feature type="domain" description="RNA polymerase sigma-70 region 2" evidence="1">
    <location>
        <begin position="41"/>
        <end position="98"/>
    </location>
</feature>
<evidence type="ECO:0000259" key="1">
    <source>
        <dbReference type="Pfam" id="PF04542"/>
    </source>
</evidence>
<accession>A0A1M6VDV3</accession>
<dbReference type="EMBL" id="FRBD01000012">
    <property type="protein sequence ID" value="SHK79618.1"/>
    <property type="molecule type" value="Genomic_DNA"/>
</dbReference>
<dbReference type="InterPro" id="IPR013325">
    <property type="entry name" value="RNA_pol_sigma_r2"/>
</dbReference>
<dbReference type="GO" id="GO:0003700">
    <property type="term" value="F:DNA-binding transcription factor activity"/>
    <property type="evidence" value="ECO:0007669"/>
    <property type="project" value="InterPro"/>
</dbReference>
<dbReference type="Gene3D" id="1.20.120.1810">
    <property type="match status" value="1"/>
</dbReference>
<name>A0A1M6VDV3_XYLRU</name>
<gene>
    <name evidence="2" type="ORF">SAMN05216463_11269</name>
</gene>
<dbReference type="RefSeq" id="WP_073208613.1">
    <property type="nucleotide sequence ID" value="NZ_FRBD01000012.1"/>
</dbReference>
<reference evidence="2 3" key="1">
    <citation type="submission" date="2016-11" db="EMBL/GenBank/DDBJ databases">
        <authorList>
            <person name="Jaros S."/>
            <person name="Januszkiewicz K."/>
            <person name="Wedrychowicz H."/>
        </authorList>
    </citation>
    <scope>NUCLEOTIDE SEQUENCE [LARGE SCALE GENOMIC DNA]</scope>
    <source>
        <strain evidence="2 3">KHT3</strain>
    </source>
</reference>
<dbReference type="InterPro" id="IPR007627">
    <property type="entry name" value="RNA_pol_sigma70_r2"/>
</dbReference>